<feature type="transmembrane region" description="Helical" evidence="6">
    <location>
        <begin position="143"/>
        <end position="164"/>
    </location>
</feature>
<keyword evidence="8" id="KW-1185">Reference proteome</keyword>
<evidence type="ECO:0000256" key="4">
    <source>
        <dbReference type="ARBA" id="ARBA00022989"/>
    </source>
</evidence>
<evidence type="ECO:0000256" key="6">
    <source>
        <dbReference type="SAM" id="Phobius"/>
    </source>
</evidence>
<dbReference type="Pfam" id="PF07947">
    <property type="entry name" value="YhhN"/>
    <property type="match status" value="1"/>
</dbReference>
<dbReference type="PANTHER" id="PTHR31885:SF6">
    <property type="entry name" value="GH04784P"/>
    <property type="match status" value="1"/>
</dbReference>
<dbReference type="InterPro" id="IPR012506">
    <property type="entry name" value="TMEM86B-like"/>
</dbReference>
<evidence type="ECO:0000256" key="3">
    <source>
        <dbReference type="ARBA" id="ARBA00022692"/>
    </source>
</evidence>
<feature type="transmembrane region" description="Helical" evidence="6">
    <location>
        <begin position="119"/>
        <end position="137"/>
    </location>
</feature>
<feature type="transmembrane region" description="Helical" evidence="6">
    <location>
        <begin position="89"/>
        <end position="107"/>
    </location>
</feature>
<gene>
    <name evidence="7" type="ORF">AACH06_06920</name>
</gene>
<accession>A0ABU9BN85</accession>
<proteinExistence type="inferred from homology"/>
<protein>
    <submittedName>
        <fullName evidence="7">Lysoplasmalogenase</fullName>
    </submittedName>
</protein>
<name>A0ABU9BN85_9BURK</name>
<feature type="transmembrane region" description="Helical" evidence="6">
    <location>
        <begin position="35"/>
        <end position="54"/>
    </location>
</feature>
<dbReference type="EMBL" id="JBBUTG010000003">
    <property type="protein sequence ID" value="MEK8030554.1"/>
    <property type="molecule type" value="Genomic_DNA"/>
</dbReference>
<keyword evidence="3 6" id="KW-0812">Transmembrane</keyword>
<reference evidence="7 8" key="1">
    <citation type="submission" date="2024-04" db="EMBL/GenBank/DDBJ databases">
        <title>Novel species of the genus Ideonella isolated from streams.</title>
        <authorList>
            <person name="Lu H."/>
        </authorList>
    </citation>
    <scope>NUCLEOTIDE SEQUENCE [LARGE SCALE GENOMIC DNA]</scope>
    <source>
        <strain evidence="7 8">DXS29W</strain>
    </source>
</reference>
<organism evidence="7 8">
    <name type="scientific">Ideonella lacteola</name>
    <dbReference type="NCBI Taxonomy" id="2984193"/>
    <lineage>
        <taxon>Bacteria</taxon>
        <taxon>Pseudomonadati</taxon>
        <taxon>Pseudomonadota</taxon>
        <taxon>Betaproteobacteria</taxon>
        <taxon>Burkholderiales</taxon>
        <taxon>Sphaerotilaceae</taxon>
        <taxon>Ideonella</taxon>
    </lineage>
</organism>
<dbReference type="PANTHER" id="PTHR31885">
    <property type="entry name" value="GH04784P"/>
    <property type="match status" value="1"/>
</dbReference>
<sequence>MPPETSPFTRVLLPAAFVAACLAMAAEPLAQPALLFICKPLTTLLLIAWAWPRGRPSPPEGARRHWLRIGLMLSLVGDVALLWPERGFLPGLVSFLLAHLAYIVAFTRGHRLAARPLPFAAYALIAAAVLSQLWPSVPAPLRLPVLVYVAALACMAAQAASVWLEQRGTPSALWAGRAAVGGALFMLSDATLATNKFAQPLPMAGVWILSTYWLAQAFIAASLRRAEQAPPQPEALEGPRAAPGPRA</sequence>
<keyword evidence="4 6" id="KW-1133">Transmembrane helix</keyword>
<feature type="transmembrane region" description="Helical" evidence="6">
    <location>
        <begin position="171"/>
        <end position="192"/>
    </location>
</feature>
<comment type="similarity">
    <text evidence="2">Belongs to the TMEM86 family.</text>
</comment>
<evidence type="ECO:0000313" key="8">
    <source>
        <dbReference type="Proteomes" id="UP001371218"/>
    </source>
</evidence>
<evidence type="ECO:0000313" key="7">
    <source>
        <dbReference type="EMBL" id="MEK8030554.1"/>
    </source>
</evidence>
<feature type="transmembrane region" description="Helical" evidence="6">
    <location>
        <begin position="204"/>
        <end position="223"/>
    </location>
</feature>
<dbReference type="Proteomes" id="UP001371218">
    <property type="component" value="Unassembled WGS sequence"/>
</dbReference>
<evidence type="ECO:0000256" key="2">
    <source>
        <dbReference type="ARBA" id="ARBA00007375"/>
    </source>
</evidence>
<evidence type="ECO:0000256" key="5">
    <source>
        <dbReference type="ARBA" id="ARBA00023136"/>
    </source>
</evidence>
<dbReference type="RefSeq" id="WP_341424916.1">
    <property type="nucleotide sequence ID" value="NZ_JBBUTG010000003.1"/>
</dbReference>
<comment type="caution">
    <text evidence="7">The sequence shown here is derived from an EMBL/GenBank/DDBJ whole genome shotgun (WGS) entry which is preliminary data.</text>
</comment>
<feature type="transmembrane region" description="Helical" evidence="6">
    <location>
        <begin position="66"/>
        <end position="83"/>
    </location>
</feature>
<evidence type="ECO:0000256" key="1">
    <source>
        <dbReference type="ARBA" id="ARBA00004141"/>
    </source>
</evidence>
<comment type="subcellular location">
    <subcellularLocation>
        <location evidence="1">Membrane</location>
        <topology evidence="1">Multi-pass membrane protein</topology>
    </subcellularLocation>
</comment>
<keyword evidence="5 6" id="KW-0472">Membrane</keyword>